<feature type="domain" description="HTH cro/C1-type" evidence="3">
    <location>
        <begin position="61"/>
        <end position="108"/>
    </location>
</feature>
<accession>A0A8B6X9J7</accession>
<evidence type="ECO:0000256" key="1">
    <source>
        <dbReference type="ARBA" id="ARBA00023125"/>
    </source>
</evidence>
<sequence>MTTEVVVPVPARRGGAARRPALPVASPAGGAVRPALPPAGVPLRRPVHPGRFLNRMFLVPLGISQSEAARCLGVSRRRLHEVVQGRRAITPDTAIRCALHFGADAAFWLALQSAWDSFQAWERMKADGVTAPLPRGLDGRARAGLPRGDGMTRAALPPALAPVPAR</sequence>
<dbReference type="PANTHER" id="PTHR36924">
    <property type="entry name" value="ANTITOXIN HIGA-1"/>
    <property type="match status" value="1"/>
</dbReference>
<dbReference type="Gene3D" id="1.10.260.40">
    <property type="entry name" value="lambda repressor-like DNA-binding domains"/>
    <property type="match status" value="1"/>
</dbReference>
<dbReference type="AlphaFoldDB" id="A0A8B6X9J7"/>
<dbReference type="InterPro" id="IPR013430">
    <property type="entry name" value="Toxin_antidote_HigA"/>
</dbReference>
<reference evidence="5" key="1">
    <citation type="journal article" date="2001" name="Plasmid">
        <title>Specific protein-DNA and protein-protein interaction in the hig gene system, a plasmid-borne proteic killer gene system of plasmid Rts1.</title>
        <authorList>
            <person name="Tian Q.B."/>
            <person name="Ohnishi M."/>
            <person name="Murata T."/>
            <person name="Nakayama K."/>
            <person name="Terawaki Y."/>
            <person name="Hayashi T."/>
        </authorList>
    </citation>
    <scope>NUCLEOTIDE SEQUENCE</scope>
</reference>
<protein>
    <submittedName>
        <fullName evidence="5">HigA family addiction module antitoxin</fullName>
    </submittedName>
</protein>
<evidence type="ECO:0000313" key="5">
    <source>
        <dbReference type="RefSeq" id="WP_084544616.1"/>
    </source>
</evidence>
<dbReference type="InterPro" id="IPR010982">
    <property type="entry name" value="Lambda_DNA-bd_dom_sf"/>
</dbReference>
<dbReference type="PANTHER" id="PTHR36924:SF1">
    <property type="entry name" value="ANTITOXIN HIGA-1"/>
    <property type="match status" value="1"/>
</dbReference>
<evidence type="ECO:0000313" key="4">
    <source>
        <dbReference type="Proteomes" id="UP000675920"/>
    </source>
</evidence>
<keyword evidence="4" id="KW-1185">Reference proteome</keyword>
<dbReference type="NCBIfam" id="TIGR02607">
    <property type="entry name" value="antidote_HigA"/>
    <property type="match status" value="1"/>
</dbReference>
<dbReference type="SMART" id="SM00530">
    <property type="entry name" value="HTH_XRE"/>
    <property type="match status" value="1"/>
</dbReference>
<dbReference type="Pfam" id="PF01381">
    <property type="entry name" value="HTH_3"/>
    <property type="match status" value="1"/>
</dbReference>
<dbReference type="RefSeq" id="WP_084544616.1">
    <property type="nucleotide sequence ID" value="NZ_AXWS01000004.1"/>
</dbReference>
<organism evidence="4 5">
    <name type="scientific">Derxia gummosa DSM 723</name>
    <dbReference type="NCBI Taxonomy" id="1121388"/>
    <lineage>
        <taxon>Bacteria</taxon>
        <taxon>Pseudomonadati</taxon>
        <taxon>Pseudomonadota</taxon>
        <taxon>Betaproteobacteria</taxon>
        <taxon>Burkholderiales</taxon>
        <taxon>Alcaligenaceae</taxon>
        <taxon>Derxia</taxon>
    </lineage>
</organism>
<reference evidence="5" key="2">
    <citation type="journal article" date="2007" name="J. Bacteriol.">
        <title>Characterization of a higBA toxin-antitoxin locus in Vibrio cholerae.</title>
        <authorList>
            <person name="Budde P.P."/>
            <person name="Davis B.M."/>
            <person name="Yuan J."/>
            <person name="Waldor M.K."/>
        </authorList>
    </citation>
    <scope>NUCLEOTIDE SEQUENCE</scope>
</reference>
<feature type="region of interest" description="Disordered" evidence="2">
    <location>
        <begin position="144"/>
        <end position="166"/>
    </location>
</feature>
<evidence type="ECO:0000259" key="3">
    <source>
        <dbReference type="PROSITE" id="PS50943"/>
    </source>
</evidence>
<dbReference type="Proteomes" id="UP000675920">
    <property type="component" value="Unplaced"/>
</dbReference>
<proteinExistence type="predicted"/>
<dbReference type="SUPFAM" id="SSF47413">
    <property type="entry name" value="lambda repressor-like DNA-binding domains"/>
    <property type="match status" value="1"/>
</dbReference>
<dbReference type="PROSITE" id="PS50943">
    <property type="entry name" value="HTH_CROC1"/>
    <property type="match status" value="1"/>
</dbReference>
<dbReference type="GO" id="GO:0003677">
    <property type="term" value="F:DNA binding"/>
    <property type="evidence" value="ECO:0007669"/>
    <property type="project" value="UniProtKB-KW"/>
</dbReference>
<evidence type="ECO:0000256" key="2">
    <source>
        <dbReference type="SAM" id="MobiDB-lite"/>
    </source>
</evidence>
<keyword evidence="1" id="KW-0238">DNA-binding</keyword>
<reference evidence="5" key="4">
    <citation type="submission" date="2025-08" db="UniProtKB">
        <authorList>
            <consortium name="RefSeq"/>
        </authorList>
    </citation>
    <scope>IDENTIFICATION</scope>
</reference>
<reference evidence="5" key="3">
    <citation type="journal article" date="2016" name="MicrobiologyOpen">
        <title>The HigB/HigA toxin/antitoxin system of Pseudomonas aeruginosa influences the virulence factors pyochelin, pyocyanin, and biofilm formation.</title>
        <authorList>
            <person name="Wood T.L."/>
            <person name="Wood T.K."/>
        </authorList>
    </citation>
    <scope>NUCLEOTIDE SEQUENCE</scope>
</reference>
<name>A0A8B6X9J7_9BURK</name>
<dbReference type="InterPro" id="IPR001387">
    <property type="entry name" value="Cro/C1-type_HTH"/>
</dbReference>
<dbReference type="OrthoDB" id="5297543at2"/>
<dbReference type="CDD" id="cd00093">
    <property type="entry name" value="HTH_XRE"/>
    <property type="match status" value="1"/>
</dbReference>